<dbReference type="Proteomes" id="UP000215914">
    <property type="component" value="Chromosome 2"/>
</dbReference>
<name>A0A251VCY7_HELAN</name>
<reference evidence="2" key="1">
    <citation type="journal article" date="2017" name="Nature">
        <title>The sunflower genome provides insights into oil metabolism, flowering and Asterid evolution.</title>
        <authorList>
            <person name="Badouin H."/>
            <person name="Gouzy J."/>
            <person name="Grassa C.J."/>
            <person name="Murat F."/>
            <person name="Staton S.E."/>
            <person name="Cottret L."/>
            <person name="Lelandais-Briere C."/>
            <person name="Owens G.L."/>
            <person name="Carrere S."/>
            <person name="Mayjonade B."/>
            <person name="Legrand L."/>
            <person name="Gill N."/>
            <person name="Kane N.C."/>
            <person name="Bowers J.E."/>
            <person name="Hubner S."/>
            <person name="Bellec A."/>
            <person name="Berard A."/>
            <person name="Berges H."/>
            <person name="Blanchet N."/>
            <person name="Boniface M.C."/>
            <person name="Brunel D."/>
            <person name="Catrice O."/>
            <person name="Chaidir N."/>
            <person name="Claudel C."/>
            <person name="Donnadieu C."/>
            <person name="Faraut T."/>
            <person name="Fievet G."/>
            <person name="Helmstetter N."/>
            <person name="King M."/>
            <person name="Knapp S.J."/>
            <person name="Lai Z."/>
            <person name="Le Paslier M.C."/>
            <person name="Lippi Y."/>
            <person name="Lorenzon L."/>
            <person name="Mandel J.R."/>
            <person name="Marage G."/>
            <person name="Marchand G."/>
            <person name="Marquand E."/>
            <person name="Bret-Mestries E."/>
            <person name="Morien E."/>
            <person name="Nambeesan S."/>
            <person name="Nguyen T."/>
            <person name="Pegot-Espagnet P."/>
            <person name="Pouilly N."/>
            <person name="Raftis F."/>
            <person name="Sallet E."/>
            <person name="Schiex T."/>
            <person name="Thomas J."/>
            <person name="Vandecasteele C."/>
            <person name="Vares D."/>
            <person name="Vear F."/>
            <person name="Vautrin S."/>
            <person name="Crespi M."/>
            <person name="Mangin B."/>
            <person name="Burke J.M."/>
            <person name="Salse J."/>
            <person name="Munos S."/>
            <person name="Vincourt P."/>
            <person name="Rieseberg L.H."/>
            <person name="Langlade N.B."/>
        </authorList>
    </citation>
    <scope>NUCLEOTIDE SEQUENCE [LARGE SCALE GENOMIC DNA]</scope>
    <source>
        <strain evidence="2">cv. SF193</strain>
    </source>
</reference>
<evidence type="ECO:0000313" key="1">
    <source>
        <dbReference type="EMBL" id="OTG33478.1"/>
    </source>
</evidence>
<dbReference type="InParanoid" id="A0A251VCY7"/>
<evidence type="ECO:0000313" key="2">
    <source>
        <dbReference type="Proteomes" id="UP000215914"/>
    </source>
</evidence>
<proteinExistence type="predicted"/>
<dbReference type="AlphaFoldDB" id="A0A251VCY7"/>
<dbReference type="PANTHER" id="PTHR16079:SF4">
    <property type="entry name" value="E3 UBIQUITIN-PROTEIN LIGASE CHFR"/>
    <property type="match status" value="1"/>
</dbReference>
<organism evidence="1 2">
    <name type="scientific">Helianthus annuus</name>
    <name type="common">Common sunflower</name>
    <dbReference type="NCBI Taxonomy" id="4232"/>
    <lineage>
        <taxon>Eukaryota</taxon>
        <taxon>Viridiplantae</taxon>
        <taxon>Streptophyta</taxon>
        <taxon>Embryophyta</taxon>
        <taxon>Tracheophyta</taxon>
        <taxon>Spermatophyta</taxon>
        <taxon>Magnoliopsida</taxon>
        <taxon>eudicotyledons</taxon>
        <taxon>Gunneridae</taxon>
        <taxon>Pentapetalae</taxon>
        <taxon>asterids</taxon>
        <taxon>campanulids</taxon>
        <taxon>Asterales</taxon>
        <taxon>Asteraceae</taxon>
        <taxon>Asteroideae</taxon>
        <taxon>Heliantheae alliance</taxon>
        <taxon>Heliantheae</taxon>
        <taxon>Helianthus</taxon>
    </lineage>
</organism>
<dbReference type="EMBL" id="CM007891">
    <property type="protein sequence ID" value="OTG33478.1"/>
    <property type="molecule type" value="Genomic_DNA"/>
</dbReference>
<dbReference type="PANTHER" id="PTHR16079">
    <property type="entry name" value="UBIQUITIN LIGASE PROTEIN CHFR"/>
    <property type="match status" value="1"/>
</dbReference>
<dbReference type="InterPro" id="IPR052256">
    <property type="entry name" value="E3_ubiquitin-ligase_CHFR"/>
</dbReference>
<accession>A0A251VCY7</accession>
<keyword evidence="2" id="KW-1185">Reference proteome</keyword>
<gene>
    <name evidence="1" type="ORF">HannXRQ_Chr02g0035161</name>
</gene>
<sequence length="184" mass="20966">MSHFLIEKKKRDLAIQMLAAFAFFRLFSGSDMESPEDELTHCIKRYCHVPVPSNSKYSDVELRSDEVEIYSEVKVPSFEKLGWCKITRNSDLCSATLQNKSLNVIFVDGTDVPSEDTIMIRCGSEIIPGPVSDGYLSYRFKVMPINESSKKVLQVTLEILRDRIAEAHEVCVIESGGYHTQRFF</sequence>
<dbReference type="STRING" id="4232.A0A251VCY7"/>
<protein>
    <submittedName>
        <fullName evidence="1">Uncharacterized protein</fullName>
    </submittedName>
</protein>